<feature type="region of interest" description="Disordered" evidence="2">
    <location>
        <begin position="534"/>
        <end position="602"/>
    </location>
</feature>
<gene>
    <name evidence="4" type="ORF">F1D05_00990</name>
</gene>
<sequence>MDLLADARPAYTMSGEEAVAALDVAHAEIARLETYRLKVTARLDETGYTKEAAGQDTARFLSTRYRRNLYATRQDLTLAKALPKYPAVTTALPDPYTPADHEATIHSADAASITGTDATDATDASGNGGSAGAGGDNEEALPVLLHPEQAEAIVSALEAVPAAAMVSVETLRVAEEQMVEAARHLAPADLKKFGQRIREILDTDGPEPAEGAAERRESLRLTNADHGVKFSGYLANANAELLKTLIEAAAKPRKMDGELDCRSRDKRQADALTQVLTIAAGTGDLPSHGGVKPHVTVTIDYTDLKTMGRDATGNLQFGDNLSAAAVRCLACDAGIIPIVLGSNSEPLDVGREERFVTKAIRRALNKRDKGCVVCGLPPRYCHAHHIVHWIDGGPTSLDNLALFCGTDHKGVHAGHYTVTITNGKVHVTRPTWAAAPRLTKPLGRPSTPQGHPYKNAPTPDGLANPSGRAAPRANTDLDTNVELDADVDVGALTGPGTFAARSGQATMVANSDLDAHTASGGHDGVAATTCEDDSCNHSHTPGAEAETSSFTGTDNDPFWGQGRSNRTHRPVRVFSLVNDPPPLAAQRPADFDPWAPETLDTG</sequence>
<dbReference type="RefSeq" id="WP_185445382.1">
    <property type="nucleotide sequence ID" value="NZ_CP043661.1"/>
</dbReference>
<dbReference type="EMBL" id="CP043661">
    <property type="protein sequence ID" value="QNE16733.1"/>
    <property type="molecule type" value="Genomic_DNA"/>
</dbReference>
<evidence type="ECO:0000256" key="1">
    <source>
        <dbReference type="ARBA" id="ARBA00023450"/>
    </source>
</evidence>
<dbReference type="Pfam" id="PF02720">
    <property type="entry name" value="DUF222"/>
    <property type="match status" value="1"/>
</dbReference>
<keyword evidence="5" id="KW-1185">Reference proteome</keyword>
<evidence type="ECO:0000313" key="5">
    <source>
        <dbReference type="Proteomes" id="UP000515563"/>
    </source>
</evidence>
<name>A0A7G6WRW8_9ACTN</name>
<feature type="compositionally biased region" description="Gly residues" evidence="2">
    <location>
        <begin position="126"/>
        <end position="135"/>
    </location>
</feature>
<dbReference type="Proteomes" id="UP000515563">
    <property type="component" value="Chromosome"/>
</dbReference>
<dbReference type="CDD" id="cd00085">
    <property type="entry name" value="HNHc"/>
    <property type="match status" value="1"/>
</dbReference>
<comment type="similarity">
    <text evidence="1">Belongs to the Rv1128c/1148c/1588c/1702c/1945/3466 family.</text>
</comment>
<evidence type="ECO:0000256" key="2">
    <source>
        <dbReference type="SAM" id="MobiDB-lite"/>
    </source>
</evidence>
<evidence type="ECO:0000313" key="4">
    <source>
        <dbReference type="EMBL" id="QNE16733.1"/>
    </source>
</evidence>
<dbReference type="InterPro" id="IPR002711">
    <property type="entry name" value="HNH"/>
</dbReference>
<dbReference type="GO" id="GO:0008270">
    <property type="term" value="F:zinc ion binding"/>
    <property type="evidence" value="ECO:0007669"/>
    <property type="project" value="InterPro"/>
</dbReference>
<dbReference type="Pfam" id="PF01844">
    <property type="entry name" value="HNH"/>
    <property type="match status" value="1"/>
</dbReference>
<dbReference type="GO" id="GO:0004519">
    <property type="term" value="F:endonuclease activity"/>
    <property type="evidence" value="ECO:0007669"/>
    <property type="project" value="InterPro"/>
</dbReference>
<dbReference type="GO" id="GO:0003676">
    <property type="term" value="F:nucleic acid binding"/>
    <property type="evidence" value="ECO:0007669"/>
    <property type="project" value="InterPro"/>
</dbReference>
<dbReference type="Gene3D" id="1.10.30.50">
    <property type="match status" value="1"/>
</dbReference>
<protein>
    <submittedName>
        <fullName evidence="4">DUF222 domain-containing protein</fullName>
    </submittedName>
</protein>
<dbReference type="SMART" id="SM00507">
    <property type="entry name" value="HNHc"/>
    <property type="match status" value="1"/>
</dbReference>
<dbReference type="KEGG" id="kqi:F1D05_00990"/>
<reference evidence="5" key="1">
    <citation type="submission" date="2019-09" db="EMBL/GenBank/DDBJ databases">
        <title>Antimicrobial potential of Antarctic Bacteria.</title>
        <authorList>
            <person name="Benaud N."/>
            <person name="Edwards R.J."/>
            <person name="Ferrari B.C."/>
        </authorList>
    </citation>
    <scope>NUCLEOTIDE SEQUENCE [LARGE SCALE GENOMIC DNA]</scope>
    <source>
        <strain evidence="5">SPB151</strain>
    </source>
</reference>
<feature type="domain" description="HNH nuclease" evidence="3">
    <location>
        <begin position="359"/>
        <end position="409"/>
    </location>
</feature>
<organism evidence="4 5">
    <name type="scientific">Kribbella qitaiheensis</name>
    <dbReference type="NCBI Taxonomy" id="1544730"/>
    <lineage>
        <taxon>Bacteria</taxon>
        <taxon>Bacillati</taxon>
        <taxon>Actinomycetota</taxon>
        <taxon>Actinomycetes</taxon>
        <taxon>Propionibacteriales</taxon>
        <taxon>Kribbellaceae</taxon>
        <taxon>Kribbella</taxon>
    </lineage>
</organism>
<accession>A0A7G6WRW8</accession>
<feature type="region of interest" description="Disordered" evidence="2">
    <location>
        <begin position="436"/>
        <end position="474"/>
    </location>
</feature>
<dbReference type="AlphaFoldDB" id="A0A7G6WRW8"/>
<feature type="region of interest" description="Disordered" evidence="2">
    <location>
        <begin position="109"/>
        <end position="138"/>
    </location>
</feature>
<dbReference type="InterPro" id="IPR003870">
    <property type="entry name" value="DUF222"/>
</dbReference>
<reference evidence="4 5" key="2">
    <citation type="journal article" date="2020" name="Microbiol. Resour. Announc.">
        <title>Antarctic desert soil bacteria exhibit high novel natural product potential, evaluated through long-read genome sequencing and comparative genomics.</title>
        <authorList>
            <person name="Benaud N."/>
            <person name="Edwards R.J."/>
            <person name="Amos T.G."/>
            <person name="D'Agostino P.M."/>
            <person name="Gutierrez-Chavez C."/>
            <person name="Montgomery K."/>
            <person name="Nicetic I."/>
            <person name="Ferrari B.C."/>
        </authorList>
    </citation>
    <scope>NUCLEOTIDE SEQUENCE [LARGE SCALE GENOMIC DNA]</scope>
    <source>
        <strain evidence="4 5">SPB151</strain>
    </source>
</reference>
<evidence type="ECO:0000259" key="3">
    <source>
        <dbReference type="SMART" id="SM00507"/>
    </source>
</evidence>
<feature type="compositionally biased region" description="Low complexity" evidence="2">
    <location>
        <begin position="109"/>
        <end position="125"/>
    </location>
</feature>
<proteinExistence type="inferred from homology"/>
<dbReference type="InterPro" id="IPR003615">
    <property type="entry name" value="HNH_nuc"/>
</dbReference>